<dbReference type="RefSeq" id="WP_164311978.1">
    <property type="nucleotide sequence ID" value="NZ_JAAGLU010000001.1"/>
</dbReference>
<dbReference type="EMBL" id="JAAGLU010000001">
    <property type="protein sequence ID" value="NEC84535.1"/>
    <property type="molecule type" value="Genomic_DNA"/>
</dbReference>
<reference evidence="1" key="1">
    <citation type="submission" date="2020-01" db="EMBL/GenBank/DDBJ databases">
        <title>Insect and environment-associated Actinomycetes.</title>
        <authorList>
            <person name="Currrie C."/>
            <person name="Chevrette M."/>
            <person name="Carlson C."/>
            <person name="Stubbendieck R."/>
            <person name="Wendt-Pienkowski E."/>
        </authorList>
    </citation>
    <scope>NUCLEOTIDE SEQUENCE</scope>
    <source>
        <strain evidence="1">SID12501</strain>
    </source>
</reference>
<dbReference type="AlphaFoldDB" id="A0A6B3BJ32"/>
<name>A0A6B3BJ32_9ACTN</name>
<accession>A0A6B3BJ32</accession>
<organism evidence="1">
    <name type="scientific">Streptomyces sp. SID12501</name>
    <dbReference type="NCBI Taxonomy" id="2706042"/>
    <lineage>
        <taxon>Bacteria</taxon>
        <taxon>Bacillati</taxon>
        <taxon>Actinomycetota</taxon>
        <taxon>Actinomycetes</taxon>
        <taxon>Kitasatosporales</taxon>
        <taxon>Streptomycetaceae</taxon>
        <taxon>Streptomyces</taxon>
    </lineage>
</organism>
<gene>
    <name evidence="1" type="ORF">G3I71_01330</name>
</gene>
<comment type="caution">
    <text evidence="1">The sequence shown here is derived from an EMBL/GenBank/DDBJ whole genome shotgun (WGS) entry which is preliminary data.</text>
</comment>
<sequence length="185" mass="20772">MHEPNVVGDWHEYDEHAGLRVRVHRLVAAEPPRGRDDAAEGLTYFSLRVTVENRGDRRFGVHLEDGQIDIRLGPDGEGAFIDWRNSQFIEGFDVHPLRRATAVLYAAGPEASLAQVDVQIQLRVEEEWAARHLWVGGIGLPEDFTGAGAHHGTARDGVAHQVSDFLKEQRDLREQRDQKGQTEPT</sequence>
<proteinExistence type="predicted"/>
<evidence type="ECO:0000313" key="1">
    <source>
        <dbReference type="EMBL" id="NEC84535.1"/>
    </source>
</evidence>
<protein>
    <recommendedName>
        <fullName evidence="2">DUF4352 domain-containing protein</fullName>
    </recommendedName>
</protein>
<evidence type="ECO:0008006" key="2">
    <source>
        <dbReference type="Google" id="ProtNLM"/>
    </source>
</evidence>